<dbReference type="Proteomes" id="UP000680805">
    <property type="component" value="Chromosome"/>
</dbReference>
<sequence length="119" mass="12601">MRDLLLQCSGVAAIAVALIHGVLGERKIFANASNITIEPRGLRTLLRLVWQAGTVAWIGGGVLLLAAPWMASEPARHWIVITMAAVFGFGAVANAWAKRGRHFGWVALSAVVALAVAGY</sequence>
<feature type="transmembrane region" description="Helical" evidence="1">
    <location>
        <begin position="78"/>
        <end position="96"/>
    </location>
</feature>
<keyword evidence="1" id="KW-1133">Transmembrane helix</keyword>
<dbReference type="KEGG" id="bsei:KMZ68_01135"/>
<name>A0A975RT22_9BRAD</name>
<dbReference type="AlphaFoldDB" id="A0A975RT22"/>
<keyword evidence="1" id="KW-0812">Transmembrane</keyword>
<feature type="transmembrane region" description="Helical" evidence="1">
    <location>
        <begin position="102"/>
        <end position="118"/>
    </location>
</feature>
<protein>
    <submittedName>
        <fullName evidence="2">Uncharacterized protein</fullName>
    </submittedName>
</protein>
<proteinExistence type="predicted"/>
<evidence type="ECO:0000313" key="3">
    <source>
        <dbReference type="Proteomes" id="UP000680805"/>
    </source>
</evidence>
<evidence type="ECO:0000256" key="1">
    <source>
        <dbReference type="SAM" id="Phobius"/>
    </source>
</evidence>
<evidence type="ECO:0000313" key="2">
    <source>
        <dbReference type="EMBL" id="QWG18538.1"/>
    </source>
</evidence>
<gene>
    <name evidence="2" type="ORF">KMZ68_01135</name>
</gene>
<keyword evidence="1" id="KW-0472">Membrane</keyword>
<feature type="transmembrane region" description="Helical" evidence="1">
    <location>
        <begin position="48"/>
        <end position="66"/>
    </location>
</feature>
<dbReference type="RefSeq" id="WP_215614107.1">
    <property type="nucleotide sequence ID" value="NZ_CP076135.1"/>
</dbReference>
<organism evidence="2 3">
    <name type="scientific">Bradyrhizobium sediminis</name>
    <dbReference type="NCBI Taxonomy" id="2840469"/>
    <lineage>
        <taxon>Bacteria</taxon>
        <taxon>Pseudomonadati</taxon>
        <taxon>Pseudomonadota</taxon>
        <taxon>Alphaproteobacteria</taxon>
        <taxon>Hyphomicrobiales</taxon>
        <taxon>Nitrobacteraceae</taxon>
        <taxon>Bradyrhizobium</taxon>
    </lineage>
</organism>
<accession>A0A975RT22</accession>
<reference evidence="2" key="1">
    <citation type="submission" date="2021-06" db="EMBL/GenBank/DDBJ databases">
        <title>Bradyrhizobium sp. S2-11-2 Genome sequencing.</title>
        <authorList>
            <person name="Jin L."/>
        </authorList>
    </citation>
    <scope>NUCLEOTIDE SEQUENCE</scope>
    <source>
        <strain evidence="2">S2-11-2</strain>
    </source>
</reference>
<dbReference type="EMBL" id="CP076135">
    <property type="protein sequence ID" value="QWG18538.1"/>
    <property type="molecule type" value="Genomic_DNA"/>
</dbReference>